<reference evidence="1" key="1">
    <citation type="submission" date="2021-06" db="EMBL/GenBank/DDBJ databases">
        <authorList>
            <person name="Kallberg Y."/>
            <person name="Tangrot J."/>
            <person name="Rosling A."/>
        </authorList>
    </citation>
    <scope>NUCLEOTIDE SEQUENCE</scope>
    <source>
        <strain evidence="1">28 12/20/2015</strain>
    </source>
</reference>
<evidence type="ECO:0000313" key="2">
    <source>
        <dbReference type="Proteomes" id="UP000789366"/>
    </source>
</evidence>
<proteinExistence type="predicted"/>
<organism evidence="1 2">
    <name type="scientific">Cetraspora pellucida</name>
    <dbReference type="NCBI Taxonomy" id="1433469"/>
    <lineage>
        <taxon>Eukaryota</taxon>
        <taxon>Fungi</taxon>
        <taxon>Fungi incertae sedis</taxon>
        <taxon>Mucoromycota</taxon>
        <taxon>Glomeromycotina</taxon>
        <taxon>Glomeromycetes</taxon>
        <taxon>Diversisporales</taxon>
        <taxon>Gigasporaceae</taxon>
        <taxon>Cetraspora</taxon>
    </lineage>
</organism>
<evidence type="ECO:0000313" key="1">
    <source>
        <dbReference type="EMBL" id="CAG8443749.1"/>
    </source>
</evidence>
<protein>
    <submittedName>
        <fullName evidence="1">951_t:CDS:1</fullName>
    </submittedName>
</protein>
<comment type="caution">
    <text evidence="1">The sequence shown here is derived from an EMBL/GenBank/DDBJ whole genome shotgun (WGS) entry which is preliminary data.</text>
</comment>
<name>A0ACA9JZM8_9GLOM</name>
<dbReference type="Proteomes" id="UP000789366">
    <property type="component" value="Unassembled WGS sequence"/>
</dbReference>
<sequence>MDPYKDYYLDPGFLPQKVTMARLREILGEHNVHYTGNEKKAELVELFNKQIKPLIPSLREQEQELENYRIKTEAELTKSAERKAKPSRKSVAASSETPQTTPKPSRSSKRNSKGKVKAVINETELLSEESTDVDSKTIKVRSIAPNLVPDLTPRINDKGRLYPELSNSKSIREDNSINRRVIKEDNSTNRREAMAYAFRNPNYMPTRQINRQPSPELIKSQTKPRGLKTTLTLFFIILMIGTYAKIKMELGFCDGSPNAAGGGNTETPFFEITCTPCPDHAHCSEADLVREYKIEKYTELLKKISAEETGKVECGNGDRERLLFQNLTILLRQKKLPSQDTDDNFEKFAQAALKNLRTDPYVDDVEIIDERESFNKLKSSVISKKPKHNFLCKVKLFGIAWMERNLMFVIGTILAFVALGGMGYKVRERIWENEQVNKAADIVLNTMRQERSMISIEWREQVMPQIKNDFKRIELWKRVEKCVQKNPMVRTRRLQHEGLHTYTWEFTKKDLVRLSELRKEKSILVYSYTNCIIGGVNRPVLFMDNSDGQKDNLGNVAEEKLVSCKSEPENIKEVVKGVEGKNSTTSNTYSLIETISMQKEIMGDTSQSSTTEFPAKVGGEPGSLELQRQDIVSFSPKNSSIDPLMSISDSTSDPYKPINMFFKHENHIASDLQLSYHLDSNPEINPLSVISEEGMLTEKDFSGPSGKPIPLKILSSSINPSDIVTPKQIVRIERDYTRGEMCQFQSAFPLEIDGREINYFTEQFPN</sequence>
<accession>A0ACA9JZM8</accession>
<keyword evidence="2" id="KW-1185">Reference proteome</keyword>
<gene>
    <name evidence="1" type="ORF">SPELUC_LOCUS364</name>
</gene>
<dbReference type="EMBL" id="CAJVPW010000125">
    <property type="protein sequence ID" value="CAG8443749.1"/>
    <property type="molecule type" value="Genomic_DNA"/>
</dbReference>